<evidence type="ECO:0000256" key="6">
    <source>
        <dbReference type="SAM" id="MobiDB-lite"/>
    </source>
</evidence>
<dbReference type="PANTHER" id="PTHR43820">
    <property type="entry name" value="HIGH-AFFINITY BRANCHED-CHAIN AMINO ACID TRANSPORT ATP-BINDING PROTEIN LIVF"/>
    <property type="match status" value="1"/>
</dbReference>
<keyword evidence="9" id="KW-1185">Reference proteome</keyword>
<feature type="domain" description="ABC transporter" evidence="7">
    <location>
        <begin position="2"/>
        <end position="235"/>
    </location>
</feature>
<keyword evidence="3" id="KW-0547">Nucleotide-binding</keyword>
<evidence type="ECO:0000313" key="8">
    <source>
        <dbReference type="EMBL" id="MBW8640109.1"/>
    </source>
</evidence>
<keyword evidence="5" id="KW-0029">Amino-acid transport</keyword>
<dbReference type="PROSITE" id="PS50893">
    <property type="entry name" value="ABC_TRANSPORTER_2"/>
    <property type="match status" value="1"/>
</dbReference>
<dbReference type="Proteomes" id="UP001196509">
    <property type="component" value="Unassembled WGS sequence"/>
</dbReference>
<proteinExistence type="inferred from homology"/>
<protein>
    <submittedName>
        <fullName evidence="8">ABC transporter ATP-binding protein</fullName>
    </submittedName>
</protein>
<dbReference type="EMBL" id="JAICBX010000005">
    <property type="protein sequence ID" value="MBW8640109.1"/>
    <property type="molecule type" value="Genomic_DNA"/>
</dbReference>
<dbReference type="InterPro" id="IPR003593">
    <property type="entry name" value="AAA+_ATPase"/>
</dbReference>
<evidence type="ECO:0000256" key="3">
    <source>
        <dbReference type="ARBA" id="ARBA00022741"/>
    </source>
</evidence>
<feature type="region of interest" description="Disordered" evidence="6">
    <location>
        <begin position="233"/>
        <end position="254"/>
    </location>
</feature>
<evidence type="ECO:0000256" key="5">
    <source>
        <dbReference type="ARBA" id="ARBA00022970"/>
    </source>
</evidence>
<comment type="similarity">
    <text evidence="1">Belongs to the ABC transporter superfamily.</text>
</comment>
<dbReference type="GO" id="GO:0015807">
    <property type="term" value="P:L-amino acid transport"/>
    <property type="evidence" value="ECO:0007669"/>
    <property type="project" value="TreeGrafter"/>
</dbReference>
<gene>
    <name evidence="8" type="ORF">K1W69_23140</name>
</gene>
<dbReference type="InterPro" id="IPR003439">
    <property type="entry name" value="ABC_transporter-like_ATP-bd"/>
</dbReference>
<reference evidence="8" key="1">
    <citation type="submission" date="2021-08" db="EMBL/GenBank/DDBJ databases">
        <title>Hoeflea bacterium WL0058 sp. nov., isolated from the sediment.</title>
        <authorList>
            <person name="Wang L."/>
            <person name="Zhang D."/>
        </authorList>
    </citation>
    <scope>NUCLEOTIDE SEQUENCE</scope>
    <source>
        <strain evidence="8">WL0058</strain>
    </source>
</reference>
<sequence length="366" mass="38064">MLDVGNVSVSYGMHRALSEVSIAVGQKEIVVILGANGAGKSTLLKSIAGMCEGSVAGRIALDGEDITTLEPHDIVDRGVAFVPEGRGIFGDLTVAENLLLGAYSQRARERQDANLSWIYSLFPKLTERRNQVARTMSGGEQQMVAIGRAMMADPKILMLDEPSLGLSPLLCKELFQSLAHISDAGMGVLLVEQNAKQSLAIADRGYLIENGEITGSGDAASLLNDPAVQAAYLGAGSTKPPGGRQTSTPTAPAASEKHFIRPGGATHNPANTDALAGESITSMISRAAGSAQGRYTAARPVSKPSTGQPPAASRSVSIAPDASAKRDPEVARIIAEIEQAARTAMSGGANAADRNSHRTEDDHDGS</sequence>
<organism evidence="8 9">
    <name type="scientific">Flavimaribacter sediminis</name>
    <dbReference type="NCBI Taxonomy" id="2865987"/>
    <lineage>
        <taxon>Bacteria</taxon>
        <taxon>Pseudomonadati</taxon>
        <taxon>Pseudomonadota</taxon>
        <taxon>Alphaproteobacteria</taxon>
        <taxon>Hyphomicrobiales</taxon>
        <taxon>Rhizobiaceae</taxon>
        <taxon>Flavimaribacter</taxon>
    </lineage>
</organism>
<keyword evidence="2" id="KW-0813">Transport</keyword>
<dbReference type="CDD" id="cd03224">
    <property type="entry name" value="ABC_TM1139_LivF_branched"/>
    <property type="match status" value="1"/>
</dbReference>
<dbReference type="PROSITE" id="PS00211">
    <property type="entry name" value="ABC_TRANSPORTER_1"/>
    <property type="match status" value="1"/>
</dbReference>
<evidence type="ECO:0000256" key="2">
    <source>
        <dbReference type="ARBA" id="ARBA00022448"/>
    </source>
</evidence>
<dbReference type="PANTHER" id="PTHR43820:SF4">
    <property type="entry name" value="HIGH-AFFINITY BRANCHED-CHAIN AMINO ACID TRANSPORT ATP-BINDING PROTEIN LIVF"/>
    <property type="match status" value="1"/>
</dbReference>
<evidence type="ECO:0000256" key="4">
    <source>
        <dbReference type="ARBA" id="ARBA00022840"/>
    </source>
</evidence>
<feature type="region of interest" description="Disordered" evidence="6">
    <location>
        <begin position="294"/>
        <end position="366"/>
    </location>
</feature>
<dbReference type="RefSeq" id="WP_220230827.1">
    <property type="nucleotide sequence ID" value="NZ_JAICBX010000005.1"/>
</dbReference>
<dbReference type="SUPFAM" id="SSF52540">
    <property type="entry name" value="P-loop containing nucleoside triphosphate hydrolases"/>
    <property type="match status" value="1"/>
</dbReference>
<evidence type="ECO:0000256" key="1">
    <source>
        <dbReference type="ARBA" id="ARBA00005417"/>
    </source>
</evidence>
<dbReference type="InterPro" id="IPR052156">
    <property type="entry name" value="BCAA_Transport_ATP-bd_LivF"/>
</dbReference>
<dbReference type="GO" id="GO:0015658">
    <property type="term" value="F:branched-chain amino acid transmembrane transporter activity"/>
    <property type="evidence" value="ECO:0007669"/>
    <property type="project" value="TreeGrafter"/>
</dbReference>
<dbReference type="GO" id="GO:0016887">
    <property type="term" value="F:ATP hydrolysis activity"/>
    <property type="evidence" value="ECO:0007669"/>
    <property type="project" value="InterPro"/>
</dbReference>
<dbReference type="Pfam" id="PF00005">
    <property type="entry name" value="ABC_tran"/>
    <property type="match status" value="1"/>
</dbReference>
<dbReference type="InterPro" id="IPR017871">
    <property type="entry name" value="ABC_transporter-like_CS"/>
</dbReference>
<feature type="compositionally biased region" description="Basic and acidic residues" evidence="6">
    <location>
        <begin position="354"/>
        <end position="366"/>
    </location>
</feature>
<dbReference type="AlphaFoldDB" id="A0AAE2ZQD4"/>
<keyword evidence="4 8" id="KW-0067">ATP-binding</keyword>
<dbReference type="Gene3D" id="3.40.50.300">
    <property type="entry name" value="P-loop containing nucleotide triphosphate hydrolases"/>
    <property type="match status" value="1"/>
</dbReference>
<evidence type="ECO:0000313" key="9">
    <source>
        <dbReference type="Proteomes" id="UP001196509"/>
    </source>
</evidence>
<comment type="caution">
    <text evidence="8">The sequence shown here is derived from an EMBL/GenBank/DDBJ whole genome shotgun (WGS) entry which is preliminary data.</text>
</comment>
<evidence type="ECO:0000259" key="7">
    <source>
        <dbReference type="PROSITE" id="PS50893"/>
    </source>
</evidence>
<dbReference type="InterPro" id="IPR027417">
    <property type="entry name" value="P-loop_NTPase"/>
</dbReference>
<dbReference type="SMART" id="SM00382">
    <property type="entry name" value="AAA"/>
    <property type="match status" value="1"/>
</dbReference>
<dbReference type="GO" id="GO:0005524">
    <property type="term" value="F:ATP binding"/>
    <property type="evidence" value="ECO:0007669"/>
    <property type="project" value="UniProtKB-KW"/>
</dbReference>
<accession>A0AAE2ZQD4</accession>
<name>A0AAE2ZQD4_9HYPH</name>
<feature type="compositionally biased region" description="Low complexity" evidence="6">
    <location>
        <begin position="331"/>
        <end position="344"/>
    </location>
</feature>